<sequence>MNMRITVLVILSSTFVVCNAVFNCTAGVIQYCSLSLWEGWSNCTSSCGGGTSRRIKQLCCNKSYKTIEKCAADCNITRKEYSETKVCGQTCINGVFRKDKCQCQNKFTGKCCETDECEQGCKFGECNNGKCVCMAFFKGNTCKKPEPWFLVAASVLGTILMMMLFCCICRVCCGYGNKVEPEETEQSVE</sequence>
<keyword evidence="1" id="KW-0472">Membrane</keyword>
<dbReference type="AlphaFoldDB" id="A0A6J8B1Q1"/>
<dbReference type="Gene3D" id="2.10.25.10">
    <property type="entry name" value="Laminin"/>
    <property type="match status" value="1"/>
</dbReference>
<organism evidence="3 4">
    <name type="scientific">Mytilus coruscus</name>
    <name type="common">Sea mussel</name>
    <dbReference type="NCBI Taxonomy" id="42192"/>
    <lineage>
        <taxon>Eukaryota</taxon>
        <taxon>Metazoa</taxon>
        <taxon>Spiralia</taxon>
        <taxon>Lophotrochozoa</taxon>
        <taxon>Mollusca</taxon>
        <taxon>Bivalvia</taxon>
        <taxon>Autobranchia</taxon>
        <taxon>Pteriomorphia</taxon>
        <taxon>Mytilida</taxon>
        <taxon>Mytiloidea</taxon>
        <taxon>Mytilidae</taxon>
        <taxon>Mytilinae</taxon>
        <taxon>Mytilus</taxon>
    </lineage>
</organism>
<keyword evidence="2" id="KW-0732">Signal</keyword>
<evidence type="ECO:0000256" key="2">
    <source>
        <dbReference type="SAM" id="SignalP"/>
    </source>
</evidence>
<evidence type="ECO:0000313" key="3">
    <source>
        <dbReference type="EMBL" id="CAC5377788.1"/>
    </source>
</evidence>
<reference evidence="3 4" key="1">
    <citation type="submission" date="2020-06" db="EMBL/GenBank/DDBJ databases">
        <authorList>
            <person name="Li R."/>
            <person name="Bekaert M."/>
        </authorList>
    </citation>
    <scope>NUCLEOTIDE SEQUENCE [LARGE SCALE GENOMIC DNA]</scope>
    <source>
        <strain evidence="4">wild</strain>
    </source>
</reference>
<evidence type="ECO:0000256" key="1">
    <source>
        <dbReference type="SAM" id="Phobius"/>
    </source>
</evidence>
<feature type="transmembrane region" description="Helical" evidence="1">
    <location>
        <begin position="148"/>
        <end position="168"/>
    </location>
</feature>
<keyword evidence="1" id="KW-0812">Transmembrane</keyword>
<gene>
    <name evidence="3" type="ORF">MCOR_14059</name>
</gene>
<protein>
    <submittedName>
        <fullName evidence="3">TN</fullName>
    </submittedName>
</protein>
<dbReference type="PROSITE" id="PS50092">
    <property type="entry name" value="TSP1"/>
    <property type="match status" value="1"/>
</dbReference>
<keyword evidence="4" id="KW-1185">Reference proteome</keyword>
<feature type="signal peptide" evidence="2">
    <location>
        <begin position="1"/>
        <end position="20"/>
    </location>
</feature>
<evidence type="ECO:0000313" key="4">
    <source>
        <dbReference type="Proteomes" id="UP000507470"/>
    </source>
</evidence>
<dbReference type="OrthoDB" id="347314at2759"/>
<feature type="chain" id="PRO_5026859614" evidence="2">
    <location>
        <begin position="21"/>
        <end position="189"/>
    </location>
</feature>
<accession>A0A6J8B1Q1</accession>
<proteinExistence type="predicted"/>
<dbReference type="Proteomes" id="UP000507470">
    <property type="component" value="Unassembled WGS sequence"/>
</dbReference>
<dbReference type="InterPro" id="IPR000884">
    <property type="entry name" value="TSP1_rpt"/>
</dbReference>
<name>A0A6J8B1Q1_MYTCO</name>
<keyword evidence="1" id="KW-1133">Transmembrane helix</keyword>
<dbReference type="EMBL" id="CACVKT020002384">
    <property type="protein sequence ID" value="CAC5377788.1"/>
    <property type="molecule type" value="Genomic_DNA"/>
</dbReference>